<dbReference type="EMBL" id="CP124616">
    <property type="protein sequence ID" value="WGW03627.1"/>
    <property type="molecule type" value="Genomic_DNA"/>
</dbReference>
<proteinExistence type="predicted"/>
<protein>
    <submittedName>
        <fullName evidence="1">Uncharacterized protein</fullName>
    </submittedName>
</protein>
<reference evidence="1 2" key="1">
    <citation type="submission" date="2023-05" db="EMBL/GenBank/DDBJ databases">
        <title>YMD87, complete Genome.</title>
        <authorList>
            <person name="Zhang J."/>
            <person name="Xu X."/>
        </authorList>
    </citation>
    <scope>NUCLEOTIDE SEQUENCE [LARGE SCALE GENOMIC DNA]</scope>
    <source>
        <strain evidence="1 2">YMD87</strain>
    </source>
</reference>
<name>A0ABY8QIK3_9RHOB</name>
<evidence type="ECO:0000313" key="1">
    <source>
        <dbReference type="EMBL" id="WGW03627.1"/>
    </source>
</evidence>
<gene>
    <name evidence="1" type="ORF">QF118_17170</name>
</gene>
<sequence length="82" mass="8815">MRGRVETAAPEFQIQIGMGLVEKGDYGLRVVAIAKGIAARRVNARVCSRNLMSKCSLQNVGQLQKPCHQGPQSLADGCLATF</sequence>
<dbReference type="Proteomes" id="UP001241605">
    <property type="component" value="Chromosome"/>
</dbReference>
<evidence type="ECO:0000313" key="2">
    <source>
        <dbReference type="Proteomes" id="UP001241605"/>
    </source>
</evidence>
<dbReference type="RefSeq" id="WP_282300257.1">
    <property type="nucleotide sequence ID" value="NZ_CP124616.1"/>
</dbReference>
<accession>A0ABY8QIK3</accession>
<organism evidence="1 2">
    <name type="scientific">Tropicibacter oceani</name>
    <dbReference type="NCBI Taxonomy" id="3058420"/>
    <lineage>
        <taxon>Bacteria</taxon>
        <taxon>Pseudomonadati</taxon>
        <taxon>Pseudomonadota</taxon>
        <taxon>Alphaproteobacteria</taxon>
        <taxon>Rhodobacterales</taxon>
        <taxon>Roseobacteraceae</taxon>
        <taxon>Tropicibacter</taxon>
    </lineage>
</organism>
<keyword evidence="2" id="KW-1185">Reference proteome</keyword>